<dbReference type="PROSITE" id="PS00742">
    <property type="entry name" value="PEP_ENZYMES_2"/>
    <property type="match status" value="1"/>
</dbReference>
<keyword evidence="17" id="KW-1185">Reference proteome</keyword>
<dbReference type="SUPFAM" id="SSF51261">
    <property type="entry name" value="Duplicated hybrid motif"/>
    <property type="match status" value="1"/>
</dbReference>
<dbReference type="GO" id="GO:0009401">
    <property type="term" value="P:phosphoenolpyruvate-dependent sugar phosphotransferase system"/>
    <property type="evidence" value="ECO:0007669"/>
    <property type="project" value="UniProtKB-KW"/>
</dbReference>
<dbReference type="InterPro" id="IPR011055">
    <property type="entry name" value="Dup_hybrid_motif"/>
</dbReference>
<dbReference type="NCBIfam" id="TIGR01003">
    <property type="entry name" value="PTS_HPr_family"/>
    <property type="match status" value="1"/>
</dbReference>
<comment type="catalytic activity">
    <reaction evidence="1">
        <text>L-histidyl-[protein] + phosphoenolpyruvate = N(pros)-phospho-L-histidyl-[protein] + pyruvate</text>
        <dbReference type="Rhea" id="RHEA:23880"/>
        <dbReference type="Rhea" id="RHEA-COMP:9745"/>
        <dbReference type="Rhea" id="RHEA-COMP:9746"/>
        <dbReference type="ChEBI" id="CHEBI:15361"/>
        <dbReference type="ChEBI" id="CHEBI:29979"/>
        <dbReference type="ChEBI" id="CHEBI:58702"/>
        <dbReference type="ChEBI" id="CHEBI:64837"/>
        <dbReference type="EC" id="2.7.3.9"/>
    </reaction>
</comment>
<organism evidence="16 17">
    <name type="scientific">Gynuella sunshinyii YC6258</name>
    <dbReference type="NCBI Taxonomy" id="1445510"/>
    <lineage>
        <taxon>Bacteria</taxon>
        <taxon>Pseudomonadati</taxon>
        <taxon>Pseudomonadota</taxon>
        <taxon>Gammaproteobacteria</taxon>
        <taxon>Oceanospirillales</taxon>
        <taxon>Saccharospirillaceae</taxon>
        <taxon>Gynuella</taxon>
    </lineage>
</organism>
<accession>A0A0C5UZV1</accession>
<evidence type="ECO:0000259" key="14">
    <source>
        <dbReference type="PROSITE" id="PS51093"/>
    </source>
</evidence>
<keyword evidence="8" id="KW-0762">Sugar transport</keyword>
<dbReference type="InterPro" id="IPR050499">
    <property type="entry name" value="PEP-utilizing_PTS_enzyme"/>
</dbReference>
<dbReference type="SUPFAM" id="SSF55594">
    <property type="entry name" value="HPr-like"/>
    <property type="match status" value="1"/>
</dbReference>
<dbReference type="PROSITE" id="PS51093">
    <property type="entry name" value="PTS_EIIA_TYPE_1"/>
    <property type="match status" value="1"/>
</dbReference>
<evidence type="ECO:0000256" key="13">
    <source>
        <dbReference type="ARBA" id="ARBA00022842"/>
    </source>
</evidence>
<evidence type="ECO:0000256" key="11">
    <source>
        <dbReference type="ARBA" id="ARBA00022723"/>
    </source>
</evidence>
<dbReference type="RefSeq" id="WP_044615799.1">
    <property type="nucleotide sequence ID" value="NZ_CP007142.1"/>
</dbReference>
<comment type="subcellular location">
    <subcellularLocation>
        <location evidence="3">Cytoplasm</location>
    </subcellularLocation>
</comment>
<keyword evidence="6" id="KW-0813">Transport</keyword>
<keyword evidence="12 16" id="KW-0418">Kinase</keyword>
<evidence type="ECO:0000259" key="15">
    <source>
        <dbReference type="PROSITE" id="PS51350"/>
    </source>
</evidence>
<dbReference type="InterPro" id="IPR023151">
    <property type="entry name" value="PEP_util_CS"/>
</dbReference>
<dbReference type="STRING" id="1445510.YC6258_00775"/>
<dbReference type="PATRIC" id="fig|1445510.3.peg.759"/>
<dbReference type="Pfam" id="PF00381">
    <property type="entry name" value="PTS-HPr"/>
    <property type="match status" value="1"/>
</dbReference>
<dbReference type="EC" id="2.7.3.9" evidence="5"/>
<dbReference type="Pfam" id="PF02896">
    <property type="entry name" value="PEP-utilizers_C"/>
    <property type="match status" value="1"/>
</dbReference>
<dbReference type="InterPro" id="IPR006318">
    <property type="entry name" value="PTS_EI-like"/>
</dbReference>
<evidence type="ECO:0000256" key="10">
    <source>
        <dbReference type="ARBA" id="ARBA00022683"/>
    </source>
</evidence>
<dbReference type="GO" id="GO:0005737">
    <property type="term" value="C:cytoplasm"/>
    <property type="evidence" value="ECO:0007669"/>
    <property type="project" value="UniProtKB-SubCell"/>
</dbReference>
<evidence type="ECO:0000256" key="8">
    <source>
        <dbReference type="ARBA" id="ARBA00022597"/>
    </source>
</evidence>
<keyword evidence="13" id="KW-0460">Magnesium</keyword>
<evidence type="ECO:0000256" key="6">
    <source>
        <dbReference type="ARBA" id="ARBA00022448"/>
    </source>
</evidence>
<dbReference type="GO" id="GO:0008965">
    <property type="term" value="F:phosphoenolpyruvate-protein phosphotransferase activity"/>
    <property type="evidence" value="ECO:0007669"/>
    <property type="project" value="UniProtKB-EC"/>
</dbReference>
<keyword evidence="9" id="KW-0808">Transferase</keyword>
<comment type="cofactor">
    <cofactor evidence="2">
        <name>Mg(2+)</name>
        <dbReference type="ChEBI" id="CHEBI:18420"/>
    </cofactor>
</comment>
<evidence type="ECO:0000313" key="16">
    <source>
        <dbReference type="EMBL" id="AJQ92825.1"/>
    </source>
</evidence>
<dbReference type="Proteomes" id="UP000032266">
    <property type="component" value="Chromosome"/>
</dbReference>
<evidence type="ECO:0000256" key="2">
    <source>
        <dbReference type="ARBA" id="ARBA00001946"/>
    </source>
</evidence>
<evidence type="ECO:0000256" key="3">
    <source>
        <dbReference type="ARBA" id="ARBA00004496"/>
    </source>
</evidence>
<dbReference type="InterPro" id="IPR015813">
    <property type="entry name" value="Pyrv/PenolPyrv_kinase-like_dom"/>
</dbReference>
<evidence type="ECO:0000256" key="5">
    <source>
        <dbReference type="ARBA" id="ARBA00012232"/>
    </source>
</evidence>
<protein>
    <recommendedName>
        <fullName evidence="5">phosphoenolpyruvate--protein phosphotransferase</fullName>
        <ecNumber evidence="5">2.7.3.9</ecNumber>
    </recommendedName>
</protein>
<dbReference type="InterPro" id="IPR036618">
    <property type="entry name" value="PtsI_HPr-bd_sf"/>
</dbReference>
<dbReference type="AlphaFoldDB" id="A0A0C5UZV1"/>
<gene>
    <name evidence="16" type="ORF">YC6258_00775</name>
</gene>
<dbReference type="Pfam" id="PF05524">
    <property type="entry name" value="PEP-utilisers_N"/>
    <property type="match status" value="1"/>
</dbReference>
<dbReference type="PROSITE" id="PS51350">
    <property type="entry name" value="PTS_HPR_DOM"/>
    <property type="match status" value="1"/>
</dbReference>
<dbReference type="SUPFAM" id="SSF47831">
    <property type="entry name" value="Enzyme I of the PEP:sugar phosphotransferase system HPr-binding (sub)domain"/>
    <property type="match status" value="1"/>
</dbReference>
<evidence type="ECO:0000256" key="9">
    <source>
        <dbReference type="ARBA" id="ARBA00022679"/>
    </source>
</evidence>
<name>A0A0C5UZV1_9GAMM</name>
<dbReference type="PANTHER" id="PTHR46244">
    <property type="entry name" value="PHOSPHOENOLPYRUVATE-PROTEIN PHOSPHOTRANSFERASE"/>
    <property type="match status" value="1"/>
</dbReference>
<dbReference type="OrthoDB" id="9765468at2"/>
<keyword evidence="11" id="KW-0479">Metal-binding</keyword>
<dbReference type="PROSITE" id="PS00371">
    <property type="entry name" value="PTS_EIIA_TYPE_1_HIS"/>
    <property type="match status" value="1"/>
</dbReference>
<evidence type="ECO:0000256" key="7">
    <source>
        <dbReference type="ARBA" id="ARBA00022490"/>
    </source>
</evidence>
<evidence type="ECO:0000256" key="4">
    <source>
        <dbReference type="ARBA" id="ARBA00007837"/>
    </source>
</evidence>
<dbReference type="InterPro" id="IPR008731">
    <property type="entry name" value="PTS_EIN"/>
</dbReference>
<dbReference type="InterPro" id="IPR018274">
    <property type="entry name" value="PEP_util_AS"/>
</dbReference>
<evidence type="ECO:0000256" key="12">
    <source>
        <dbReference type="ARBA" id="ARBA00022777"/>
    </source>
</evidence>
<dbReference type="GO" id="GO:0046872">
    <property type="term" value="F:metal ion binding"/>
    <property type="evidence" value="ECO:0007669"/>
    <property type="project" value="UniProtKB-KW"/>
</dbReference>
<dbReference type="KEGG" id="gsn:YC6258_00775"/>
<dbReference type="GO" id="GO:0016301">
    <property type="term" value="F:kinase activity"/>
    <property type="evidence" value="ECO:0007669"/>
    <property type="project" value="UniProtKB-KW"/>
</dbReference>
<dbReference type="Gene3D" id="3.50.30.10">
    <property type="entry name" value="Phosphohistidine domain"/>
    <property type="match status" value="1"/>
</dbReference>
<dbReference type="Gene3D" id="3.30.1340.10">
    <property type="entry name" value="HPr-like"/>
    <property type="match status" value="1"/>
</dbReference>
<dbReference type="InterPro" id="IPR035895">
    <property type="entry name" value="HPr-like_sf"/>
</dbReference>
<keyword evidence="7" id="KW-0963">Cytoplasm</keyword>
<dbReference type="FunFam" id="2.70.70.10:FF:000001">
    <property type="entry name" value="PTS system glucose-specific IIA component"/>
    <property type="match status" value="1"/>
</dbReference>
<reference evidence="16 17" key="1">
    <citation type="submission" date="2014-01" db="EMBL/GenBank/DDBJ databases">
        <title>Full genme sequencing of cellulolytic bacterium Gynuella sunshinyii YC6258T gen. nov., sp. nov.</title>
        <authorList>
            <person name="Khan H."/>
            <person name="Chung E.J."/>
            <person name="Chung Y.R."/>
        </authorList>
    </citation>
    <scope>NUCLEOTIDE SEQUENCE [LARGE SCALE GENOMIC DNA]</scope>
    <source>
        <strain evidence="16 17">YC6258</strain>
    </source>
</reference>
<dbReference type="HOGENOM" id="CLU_007308_3_2_6"/>
<dbReference type="InterPro" id="IPR008279">
    <property type="entry name" value="PEP-util_enz_mobile_dom"/>
</dbReference>
<dbReference type="Gene3D" id="3.20.20.60">
    <property type="entry name" value="Phosphoenolpyruvate-binding domains"/>
    <property type="match status" value="1"/>
</dbReference>
<dbReference type="Pfam" id="PF00358">
    <property type="entry name" value="PTS_EIIA_1"/>
    <property type="match status" value="1"/>
</dbReference>
<feature type="domain" description="PTS EIIA type-1" evidence="14">
    <location>
        <begin position="37"/>
        <end position="141"/>
    </location>
</feature>
<keyword evidence="10" id="KW-0598">Phosphotransferase system</keyword>
<evidence type="ECO:0000313" key="17">
    <source>
        <dbReference type="Proteomes" id="UP000032266"/>
    </source>
</evidence>
<feature type="domain" description="HPr" evidence="15">
    <location>
        <begin position="183"/>
        <end position="270"/>
    </location>
</feature>
<dbReference type="InterPro" id="IPR000121">
    <property type="entry name" value="PEP_util_C"/>
</dbReference>
<dbReference type="PRINTS" id="PR00107">
    <property type="entry name" value="PHOSPHOCPHPR"/>
</dbReference>
<dbReference type="SUPFAM" id="SSF51621">
    <property type="entry name" value="Phosphoenolpyruvate/pyruvate domain"/>
    <property type="match status" value="1"/>
</dbReference>
<sequence>MSTQSLTTSAAHQDTPGRLVIYAPLAGSVYPLEQVPDPVFAEKMIGDGISIDPVDNVLLAPFDGVVQQLHSSGHAVTIKHASGLEVLLHIGIDTVLLKGKGFKPLVSTGTKVSKGTPLIEFAADDIACQAKSLMTEIILANGELVKRLHQPTIDDIEAMAPLLEVELQTGEPDGSEPETGEWLASRPLLIPNPAGLHARPCAALVKLAKQFSAHIELECHGQRVNGRSLTAIMALNIRLGDSITLFARGAQASIALEQLGEAVQSGLGEDVTQISGNTMMDYDQEPSLLFPPSDDPSRIGGTSASAGLAFGRIFQRREERFEYPEQGGRFENEIVMLDQCLYDARLQLIELEQRLIDAGQPERAQIFVAHQELLSDPDLYDHATADVRAGKSAAFAWQTAVNMQVNRLKKLNNPMLAERAADLQDVGRRVLKLILGLSDEEQALPENTILVAEDLTPSDTANIDLKKVVGICTTGGGPTSHTAILARAMNLPALAGVEHRVLELANGTEVILDADNGNLQLTPDSKALEDIRLQLDTRARQHQANLEQVALPATTRDGHTIAVAANAGSTAEVAKAVTGGAEGIGLLRSEFLFLQCATAPDEEEQYRIYRQALETLQPGQPLIVRTLDVGGDKPLPYLPLPAEDNPFLGQRGIRIGLDKPMLLRQQLRAILRASKHGAIHILLPMISNLHELRLTKELLEQERQSLNVAPVPVGIMIEVPSAALMADVLAAEADFFSIGTNDLTQYTLAMDRGHPKLAPLIDALDPAVLRLIKQTCDGARIHNKWVGICGGVAGDPQAAALLVGLGVTELSVSIPVIADVKAIIRNLDFSECRRLAEQALTLSSASEVRQLMTNSFNK</sequence>
<proteinExistence type="inferred from homology"/>
<dbReference type="EMBL" id="CP007142">
    <property type="protein sequence ID" value="AJQ92825.1"/>
    <property type="molecule type" value="Genomic_DNA"/>
</dbReference>
<evidence type="ECO:0000256" key="1">
    <source>
        <dbReference type="ARBA" id="ARBA00000683"/>
    </source>
</evidence>
<dbReference type="PANTHER" id="PTHR46244:SF6">
    <property type="entry name" value="PHOSPHOENOLPYRUVATE-PROTEIN PHOSPHOTRANSFERASE"/>
    <property type="match status" value="1"/>
</dbReference>
<dbReference type="SUPFAM" id="SSF52009">
    <property type="entry name" value="Phosphohistidine domain"/>
    <property type="match status" value="1"/>
</dbReference>
<keyword evidence="16" id="KW-0670">Pyruvate</keyword>
<dbReference type="InterPro" id="IPR001127">
    <property type="entry name" value="PTS_EIIA_1_perm"/>
</dbReference>
<dbReference type="Gene3D" id="2.70.70.10">
    <property type="entry name" value="Glucose Permease (Domain IIA)"/>
    <property type="match status" value="1"/>
</dbReference>
<dbReference type="InterPro" id="IPR000032">
    <property type="entry name" value="HPr-like"/>
</dbReference>
<dbReference type="PROSITE" id="PS00370">
    <property type="entry name" value="PEP_ENZYMES_PHOS_SITE"/>
    <property type="match status" value="1"/>
</dbReference>
<dbReference type="Pfam" id="PF00391">
    <property type="entry name" value="PEP-utilizers"/>
    <property type="match status" value="1"/>
</dbReference>
<dbReference type="InterPro" id="IPR036637">
    <property type="entry name" value="Phosphohistidine_dom_sf"/>
</dbReference>
<comment type="similarity">
    <text evidence="4">Belongs to the PEP-utilizing enzyme family.</text>
</comment>
<dbReference type="InterPro" id="IPR040442">
    <property type="entry name" value="Pyrv_kinase-like_dom_sf"/>
</dbReference>
<dbReference type="NCBIfam" id="TIGR00830">
    <property type="entry name" value="PTBA"/>
    <property type="match status" value="1"/>
</dbReference>
<dbReference type="NCBIfam" id="TIGR01417">
    <property type="entry name" value="PTS_I_fam"/>
    <property type="match status" value="1"/>
</dbReference>
<dbReference type="Gene3D" id="1.10.274.10">
    <property type="entry name" value="PtsI, HPr-binding domain"/>
    <property type="match status" value="1"/>
</dbReference>
<dbReference type="CDD" id="cd00367">
    <property type="entry name" value="PTS-HPr_like"/>
    <property type="match status" value="1"/>
</dbReference>
<dbReference type="PRINTS" id="PR01736">
    <property type="entry name" value="PHPHTRNFRASE"/>
</dbReference>